<organism evidence="2 3">
    <name type="scientific">Roseateles koreensis</name>
    <dbReference type="NCBI Taxonomy" id="2987526"/>
    <lineage>
        <taxon>Bacteria</taxon>
        <taxon>Pseudomonadati</taxon>
        <taxon>Pseudomonadota</taxon>
        <taxon>Betaproteobacteria</taxon>
        <taxon>Burkholderiales</taxon>
        <taxon>Sphaerotilaceae</taxon>
        <taxon>Roseateles</taxon>
    </lineage>
</organism>
<dbReference type="PIRSF" id="PIRSF017082">
    <property type="entry name" value="YflP"/>
    <property type="match status" value="1"/>
</dbReference>
<name>A0ABT5KSD6_9BURK</name>
<accession>A0ABT5KSD6</accession>
<evidence type="ECO:0000256" key="1">
    <source>
        <dbReference type="ARBA" id="ARBA00006987"/>
    </source>
</evidence>
<dbReference type="Pfam" id="PF03401">
    <property type="entry name" value="TctC"/>
    <property type="match status" value="1"/>
</dbReference>
<dbReference type="EMBL" id="JAQQXS010000009">
    <property type="protein sequence ID" value="MDC8785846.1"/>
    <property type="molecule type" value="Genomic_DNA"/>
</dbReference>
<proteinExistence type="inferred from homology"/>
<dbReference type="Gene3D" id="3.40.190.10">
    <property type="entry name" value="Periplasmic binding protein-like II"/>
    <property type="match status" value="1"/>
</dbReference>
<dbReference type="PANTHER" id="PTHR42928">
    <property type="entry name" value="TRICARBOXYLATE-BINDING PROTEIN"/>
    <property type="match status" value="1"/>
</dbReference>
<dbReference type="PANTHER" id="PTHR42928:SF5">
    <property type="entry name" value="BLR1237 PROTEIN"/>
    <property type="match status" value="1"/>
</dbReference>
<sequence length="298" mass="31601">MTLIVPFPAGGPSDQLARNLARALGKALATGVQIENIGGGGGTVGVQKAARAQPDGRTLLLHHIGMATAPALYPALPYKPLDDFEYLGLLQEVPMTLVGRPGLPAKDYAQLSAWMVANRGKVNWANAGQGSASHLCGLMFRNVTRLDLRSVRYRGASPAMADLLAGQVDLMCDMSTDTLAQIRKGRIRAYAVTSSHRLTQVPELADVPTLDELGLKGFSVTVWYGLYAPAGTPKPALERLASALQRVRADPDFIEGASVAGASVVVDVRGQGLEHKRFVKAEIIKWGAALRAAGDEAN</sequence>
<dbReference type="Gene3D" id="3.40.190.150">
    <property type="entry name" value="Bordetella uptake gene, domain 1"/>
    <property type="match status" value="1"/>
</dbReference>
<keyword evidence="3" id="KW-1185">Reference proteome</keyword>
<dbReference type="SUPFAM" id="SSF53850">
    <property type="entry name" value="Periplasmic binding protein-like II"/>
    <property type="match status" value="1"/>
</dbReference>
<evidence type="ECO:0000313" key="3">
    <source>
        <dbReference type="Proteomes" id="UP001219862"/>
    </source>
</evidence>
<comment type="similarity">
    <text evidence="1">Belongs to the UPF0065 (bug) family.</text>
</comment>
<evidence type="ECO:0000313" key="2">
    <source>
        <dbReference type="EMBL" id="MDC8785846.1"/>
    </source>
</evidence>
<comment type="caution">
    <text evidence="2">The sequence shown here is derived from an EMBL/GenBank/DDBJ whole genome shotgun (WGS) entry which is preliminary data.</text>
</comment>
<reference evidence="2 3" key="1">
    <citation type="submission" date="2022-10" db="EMBL/GenBank/DDBJ databases">
        <title>paucibacter sp. hw8 Genome sequencing.</title>
        <authorList>
            <person name="Park S."/>
        </authorList>
    </citation>
    <scope>NUCLEOTIDE SEQUENCE [LARGE SCALE GENOMIC DNA]</scope>
    <source>
        <strain evidence="3">hw8</strain>
    </source>
</reference>
<gene>
    <name evidence="2" type="ORF">PRZ01_11650</name>
</gene>
<dbReference type="InterPro" id="IPR005064">
    <property type="entry name" value="BUG"/>
</dbReference>
<protein>
    <submittedName>
        <fullName evidence="2">Tripartite tricarboxylate transporter substrate-binding protein</fullName>
    </submittedName>
</protein>
<dbReference type="InterPro" id="IPR042100">
    <property type="entry name" value="Bug_dom1"/>
</dbReference>
<dbReference type="Proteomes" id="UP001219862">
    <property type="component" value="Unassembled WGS sequence"/>
</dbReference>